<organism evidence="2 3">
    <name type="scientific">Parageobacillus thermantarcticus</name>
    <dbReference type="NCBI Taxonomy" id="186116"/>
    <lineage>
        <taxon>Bacteria</taxon>
        <taxon>Bacillati</taxon>
        <taxon>Bacillota</taxon>
        <taxon>Bacilli</taxon>
        <taxon>Bacillales</taxon>
        <taxon>Anoxybacillaceae</taxon>
        <taxon>Parageobacillus</taxon>
    </lineage>
</organism>
<evidence type="ECO:0000256" key="1">
    <source>
        <dbReference type="SAM" id="Phobius"/>
    </source>
</evidence>
<accession>A0A1I0TY27</accession>
<evidence type="ECO:0000313" key="2">
    <source>
        <dbReference type="EMBL" id="SFA56751.1"/>
    </source>
</evidence>
<dbReference type="RefSeq" id="WP_090952362.1">
    <property type="nucleotide sequence ID" value="NZ_FOJS01000079.1"/>
</dbReference>
<dbReference type="Proteomes" id="UP000198650">
    <property type="component" value="Unassembled WGS sequence"/>
</dbReference>
<keyword evidence="3" id="KW-1185">Reference proteome</keyword>
<dbReference type="EMBL" id="FOJS01000079">
    <property type="protein sequence ID" value="SFA56751.1"/>
    <property type="molecule type" value="Genomic_DNA"/>
</dbReference>
<keyword evidence="1" id="KW-0472">Membrane</keyword>
<sequence>MNIGLAILLIIIIILLSMFLIPLKKIKPNLFKMGLTFIGILIIVVFLLVTGIYDPYADHIPSKK</sequence>
<evidence type="ECO:0000313" key="3">
    <source>
        <dbReference type="Proteomes" id="UP000198650"/>
    </source>
</evidence>
<gene>
    <name evidence="2" type="ORF">SAMN05192569_10797</name>
</gene>
<proteinExistence type="predicted"/>
<keyword evidence="1" id="KW-1133">Transmembrane helix</keyword>
<keyword evidence="1" id="KW-0812">Transmembrane</keyword>
<reference evidence="3" key="1">
    <citation type="submission" date="2016-10" db="EMBL/GenBank/DDBJ databases">
        <authorList>
            <person name="Varghese N."/>
            <person name="Submissions S."/>
        </authorList>
    </citation>
    <scope>NUCLEOTIDE SEQUENCE [LARGE SCALE GENOMIC DNA]</scope>
    <source>
        <strain evidence="3">M1</strain>
    </source>
</reference>
<feature type="transmembrane region" description="Helical" evidence="1">
    <location>
        <begin position="35"/>
        <end position="53"/>
    </location>
</feature>
<feature type="transmembrane region" description="Helical" evidence="1">
    <location>
        <begin position="6"/>
        <end position="23"/>
    </location>
</feature>
<protein>
    <submittedName>
        <fullName evidence="2">Uncharacterized protein</fullName>
    </submittedName>
</protein>
<dbReference type="AlphaFoldDB" id="A0A1I0TY27"/>
<name>A0A1I0TY27_9BACL</name>